<dbReference type="InterPro" id="IPR051201">
    <property type="entry name" value="Chloro_Bact_Ser_Proteases"/>
</dbReference>
<keyword evidence="4" id="KW-0812">Transmembrane</keyword>
<dbReference type="InterPro" id="IPR043504">
    <property type="entry name" value="Peptidase_S1_PA_chymotrypsin"/>
</dbReference>
<keyword evidence="4" id="KW-0472">Membrane</keyword>
<dbReference type="Pfam" id="PF13365">
    <property type="entry name" value="Trypsin_2"/>
    <property type="match status" value="1"/>
</dbReference>
<keyword evidence="2 6" id="KW-0645">Protease</keyword>
<name>A0A4U9RNZ1_HATHI</name>
<gene>
    <name evidence="6" type="primary">htrA</name>
    <name evidence="6" type="ORF">NCTC503_02221</name>
</gene>
<dbReference type="RefSeq" id="WP_243117979.1">
    <property type="nucleotide sequence ID" value="NZ_CBCRUQ010000002.1"/>
</dbReference>
<dbReference type="GO" id="GO:0004252">
    <property type="term" value="F:serine-type endopeptidase activity"/>
    <property type="evidence" value="ECO:0007669"/>
    <property type="project" value="InterPro"/>
</dbReference>
<organism evidence="6 7">
    <name type="scientific">Hathewaya histolytica</name>
    <name type="common">Clostridium histolyticum</name>
    <dbReference type="NCBI Taxonomy" id="1498"/>
    <lineage>
        <taxon>Bacteria</taxon>
        <taxon>Bacillati</taxon>
        <taxon>Bacillota</taxon>
        <taxon>Clostridia</taxon>
        <taxon>Eubacteriales</taxon>
        <taxon>Clostridiaceae</taxon>
        <taxon>Hathewaya</taxon>
    </lineage>
</organism>
<dbReference type="PANTHER" id="PTHR43343">
    <property type="entry name" value="PEPTIDASE S12"/>
    <property type="match status" value="1"/>
</dbReference>
<evidence type="ECO:0000259" key="5">
    <source>
        <dbReference type="PROSITE" id="PS50106"/>
    </source>
</evidence>
<reference evidence="6 7" key="1">
    <citation type="submission" date="2019-05" db="EMBL/GenBank/DDBJ databases">
        <authorList>
            <consortium name="Pathogen Informatics"/>
        </authorList>
    </citation>
    <scope>NUCLEOTIDE SEQUENCE [LARGE SCALE GENOMIC DNA]</scope>
    <source>
        <strain evidence="6 7">NCTC503</strain>
    </source>
</reference>
<dbReference type="InterPro" id="IPR001478">
    <property type="entry name" value="PDZ"/>
</dbReference>
<dbReference type="InterPro" id="IPR036034">
    <property type="entry name" value="PDZ_sf"/>
</dbReference>
<dbReference type="Gene3D" id="2.40.10.10">
    <property type="entry name" value="Trypsin-like serine proteases"/>
    <property type="match status" value="2"/>
</dbReference>
<dbReference type="KEGG" id="hhw:NCTC503_02221"/>
<accession>A0A4U9RNZ1</accession>
<dbReference type="Gene3D" id="2.30.42.10">
    <property type="match status" value="1"/>
</dbReference>
<dbReference type="GO" id="GO:0006508">
    <property type="term" value="P:proteolysis"/>
    <property type="evidence" value="ECO:0007669"/>
    <property type="project" value="UniProtKB-KW"/>
</dbReference>
<dbReference type="EMBL" id="LR590481">
    <property type="protein sequence ID" value="VTQ93962.1"/>
    <property type="molecule type" value="Genomic_DNA"/>
</dbReference>
<feature type="transmembrane region" description="Helical" evidence="4">
    <location>
        <begin position="45"/>
        <end position="71"/>
    </location>
</feature>
<dbReference type="InterPro" id="IPR009003">
    <property type="entry name" value="Peptidase_S1_PA"/>
</dbReference>
<evidence type="ECO:0000256" key="4">
    <source>
        <dbReference type="SAM" id="Phobius"/>
    </source>
</evidence>
<evidence type="ECO:0000256" key="3">
    <source>
        <dbReference type="ARBA" id="ARBA00022801"/>
    </source>
</evidence>
<keyword evidence="7" id="KW-1185">Reference proteome</keyword>
<dbReference type="AlphaFoldDB" id="A0A4U9RNZ1"/>
<keyword evidence="4" id="KW-1133">Transmembrane helix</keyword>
<dbReference type="InterPro" id="IPR001940">
    <property type="entry name" value="Peptidase_S1C"/>
</dbReference>
<proteinExistence type="inferred from homology"/>
<dbReference type="Pfam" id="PF13180">
    <property type="entry name" value="PDZ_2"/>
    <property type="match status" value="1"/>
</dbReference>
<protein>
    <submittedName>
        <fullName evidence="6">HtrA-like serine protease</fullName>
    </submittedName>
</protein>
<dbReference type="Proteomes" id="UP000308489">
    <property type="component" value="Chromosome 1"/>
</dbReference>
<dbReference type="PROSITE" id="PS50106">
    <property type="entry name" value="PDZ"/>
    <property type="match status" value="1"/>
</dbReference>
<dbReference type="SMART" id="SM00228">
    <property type="entry name" value="PDZ"/>
    <property type="match status" value="1"/>
</dbReference>
<dbReference type="SUPFAM" id="SSF50494">
    <property type="entry name" value="Trypsin-like serine proteases"/>
    <property type="match status" value="1"/>
</dbReference>
<sequence>MGMFSNDNDNNTSINVNKDDFKEVNENTMNNDYENIKKKRRSGKVLIYILVGILCTTLGGVVSSIATINYLKDNPSIINKSSSPSNNNTLNSKNTPVNTLQQMSVADIAKNVGPTVVGVSTKGFPKTLAWGAEVQQQEGLGSGIIFDKEGYILTNNHVIQGAKTIKVIFNNGKEVPAKLINSDPSYDVAVIKITEKVDMPGVANFGDSDSLIVGEPAVAIGNPLGRDLLGSVTTGVISAVNRTIDERNKDLKLIQTDAAINPGNSGGPLVNSKGQVIGINTEKRVGKGVEGLGFAIPINQIKPKIQNLMTPKVMVGILGRTVTKEDSKQYNIPVGAYISEVVQYGPGEKAGLNPGDIIISADGKKITSMEDLDKAKQGRKAGDTINLKVYRDGKEVSIKLKLEAQ</sequence>
<evidence type="ECO:0000256" key="1">
    <source>
        <dbReference type="ARBA" id="ARBA00010541"/>
    </source>
</evidence>
<dbReference type="SUPFAM" id="SSF50156">
    <property type="entry name" value="PDZ domain-like"/>
    <property type="match status" value="1"/>
</dbReference>
<evidence type="ECO:0000256" key="2">
    <source>
        <dbReference type="ARBA" id="ARBA00022670"/>
    </source>
</evidence>
<dbReference type="PRINTS" id="PR00834">
    <property type="entry name" value="PROTEASES2C"/>
</dbReference>
<keyword evidence="3" id="KW-0378">Hydrolase</keyword>
<dbReference type="PANTHER" id="PTHR43343:SF3">
    <property type="entry name" value="PROTEASE DO-LIKE 8, CHLOROPLASTIC"/>
    <property type="match status" value="1"/>
</dbReference>
<feature type="domain" description="PDZ" evidence="5">
    <location>
        <begin position="307"/>
        <end position="393"/>
    </location>
</feature>
<comment type="similarity">
    <text evidence="1">Belongs to the peptidase S1C family.</text>
</comment>
<evidence type="ECO:0000313" key="6">
    <source>
        <dbReference type="EMBL" id="VTQ93962.1"/>
    </source>
</evidence>
<evidence type="ECO:0000313" key="7">
    <source>
        <dbReference type="Proteomes" id="UP000308489"/>
    </source>
</evidence>